<comment type="similarity">
    <text evidence="1">Belongs to the universal ribosomal protein uS3 family.</text>
</comment>
<dbReference type="Pfam" id="PF00189">
    <property type="entry name" value="Ribosomal_S3_C"/>
    <property type="match status" value="1"/>
</dbReference>
<keyword evidence="3" id="KW-0687">Ribonucleoprotein</keyword>
<dbReference type="SUPFAM" id="SSF54821">
    <property type="entry name" value="Ribosomal protein S3 C-terminal domain"/>
    <property type="match status" value="1"/>
</dbReference>
<dbReference type="GO" id="GO:0003735">
    <property type="term" value="F:structural constituent of ribosome"/>
    <property type="evidence" value="ECO:0007669"/>
    <property type="project" value="InterPro"/>
</dbReference>
<organism evidence="5">
    <name type="scientific">Thraustochytrium aureum</name>
    <dbReference type="NCBI Taxonomy" id="42467"/>
    <lineage>
        <taxon>Eukaryota</taxon>
        <taxon>Sar</taxon>
        <taxon>Stramenopiles</taxon>
        <taxon>Bigyra</taxon>
        <taxon>Labyrinthulomycetes</taxon>
        <taxon>Thraustochytrida</taxon>
        <taxon>Thraustochytriidae</taxon>
        <taxon>Thraustochytrium</taxon>
    </lineage>
</organism>
<dbReference type="GO" id="GO:0005840">
    <property type="term" value="C:ribosome"/>
    <property type="evidence" value="ECO:0007669"/>
    <property type="project" value="UniProtKB-KW"/>
</dbReference>
<reference evidence="5" key="1">
    <citation type="submission" date="2000-12" db="EMBL/GenBank/DDBJ databases">
        <title>Phylogenetic relationships of stramenopile algae, based on complete mitochondrial genome sequences.</title>
        <authorList>
            <person name="Burger G."/>
            <person name="Lang B.F."/>
            <person name="Gray W.M.M.W."/>
        </authorList>
    </citation>
    <scope>NUCLEOTIDE SEQUENCE</scope>
</reference>
<dbReference type="EMBL" id="AF288091">
    <property type="protein sequence ID" value="AAG23674.1"/>
    <property type="molecule type" value="Genomic_DNA"/>
</dbReference>
<dbReference type="AlphaFoldDB" id="Q9G4C6"/>
<keyword evidence="5" id="KW-0496">Mitochondrion</keyword>
<gene>
    <name evidence="5" type="primary">rps3</name>
</gene>
<geneLocation type="mitochondrion" evidence="5"/>
<evidence type="ECO:0000256" key="1">
    <source>
        <dbReference type="ARBA" id="ARBA00010761"/>
    </source>
</evidence>
<accession>Q9G4C6</accession>
<dbReference type="GO" id="GO:1990904">
    <property type="term" value="C:ribonucleoprotein complex"/>
    <property type="evidence" value="ECO:0007669"/>
    <property type="project" value="UniProtKB-KW"/>
</dbReference>
<evidence type="ECO:0000256" key="3">
    <source>
        <dbReference type="ARBA" id="ARBA00023274"/>
    </source>
</evidence>
<dbReference type="InterPro" id="IPR036419">
    <property type="entry name" value="Ribosomal_S3_C_sf"/>
</dbReference>
<protein>
    <submittedName>
        <fullName evidence="5">Ribosomal protein S3</fullName>
    </submittedName>
</protein>
<proteinExistence type="inferred from homology"/>
<dbReference type="GO" id="GO:0006412">
    <property type="term" value="P:translation"/>
    <property type="evidence" value="ECO:0007669"/>
    <property type="project" value="InterPro"/>
</dbReference>
<name>Q9G4C6_9STRA</name>
<keyword evidence="2 5" id="KW-0689">Ribosomal protein</keyword>
<dbReference type="InterPro" id="IPR001351">
    <property type="entry name" value="Ribosomal_uS3_C"/>
</dbReference>
<evidence type="ECO:0000313" key="5">
    <source>
        <dbReference type="EMBL" id="AAG23674.1"/>
    </source>
</evidence>
<dbReference type="Gene3D" id="3.30.1140.32">
    <property type="entry name" value="Ribosomal protein S3, C-terminal domain"/>
    <property type="match status" value="1"/>
</dbReference>
<feature type="domain" description="Small ribosomal subunit protein uS3 C-terminal" evidence="4">
    <location>
        <begin position="149"/>
        <end position="236"/>
    </location>
</feature>
<evidence type="ECO:0000259" key="4">
    <source>
        <dbReference type="Pfam" id="PF00189"/>
    </source>
</evidence>
<evidence type="ECO:0000256" key="2">
    <source>
        <dbReference type="ARBA" id="ARBA00022980"/>
    </source>
</evidence>
<sequence length="251" mass="29536">MGQKIYPNSNKKDFSFITPDHLNFMSNKTRAYGFRVQINTVVFNIVNTFIEKNNMILNSFRIEENPFFYGLYATYYEKGSLVVDFYLFVKLLCKYIEFFFLKKPIKIYLISIKPTSNGKFFRSRGLKDIQDVLQILDNFPLHKTLNFFICAQLEKENHHQKIIDTIFQQVKINFQFYTKVKGIKISIKGRVNGSDRSKTHLLELGSIPLNSFNANIFFNFQHVVTAFGVYGVKIYINYSNNFKNETSTKKY</sequence>